<dbReference type="InterPro" id="IPR036412">
    <property type="entry name" value="HAD-like_sf"/>
</dbReference>
<dbReference type="InterPro" id="IPR041492">
    <property type="entry name" value="HAD_2"/>
</dbReference>
<dbReference type="AlphaFoldDB" id="A0A4V1LT61"/>
<comment type="caution">
    <text evidence="6">The sequence shown here is derived from an EMBL/GenBank/DDBJ whole genome shotgun (WGS) entry which is preliminary data.</text>
</comment>
<dbReference type="SUPFAM" id="SSF56784">
    <property type="entry name" value="HAD-like"/>
    <property type="match status" value="1"/>
</dbReference>
<dbReference type="Gene3D" id="1.10.150.240">
    <property type="entry name" value="Putative phosphatase, domain 2"/>
    <property type="match status" value="1"/>
</dbReference>
<dbReference type="PROSITE" id="PS01228">
    <property type="entry name" value="COF_1"/>
    <property type="match status" value="1"/>
</dbReference>
<name>A0A4V1LT61_9GAMM</name>
<accession>A0A4V1LT61</accession>
<reference evidence="6 7" key="1">
    <citation type="submission" date="2017-10" db="EMBL/GenBank/DDBJ databases">
        <title>Nyctiphanis sp. nov., isolated from the stomach of the euphausiid Nyctiphanes simplex (Hansen, 1911) in the Gulf of California.</title>
        <authorList>
            <person name="Gomez-Gil B."/>
            <person name="Aguilar-Mendez M."/>
            <person name="Lopez-Cortes A."/>
            <person name="Gomez-Gutierrez J."/>
            <person name="Roque A."/>
            <person name="Lang E."/>
            <person name="Gonzalez-Castillo A."/>
        </authorList>
    </citation>
    <scope>NUCLEOTIDE SEQUENCE [LARGE SCALE GENOMIC DNA]</scope>
    <source>
        <strain evidence="6 7">CAIM 600</strain>
    </source>
</reference>
<gene>
    <name evidence="6" type="ORF">CS022_05415</name>
</gene>
<dbReference type="SFLD" id="SFLDG01129">
    <property type="entry name" value="C1.5:_HAD__Beta-PGM__Phosphata"/>
    <property type="match status" value="1"/>
</dbReference>
<dbReference type="SFLD" id="SFLDG01135">
    <property type="entry name" value="C1.5.6:_HAD__Beta-PGM__Phospha"/>
    <property type="match status" value="1"/>
</dbReference>
<keyword evidence="3" id="KW-0479">Metal-binding</keyword>
<proteinExistence type="inferred from homology"/>
<comment type="similarity">
    <text evidence="2">Belongs to the HAD-like hydrolase superfamily. CbbY/CbbZ/Gph/YieH family.</text>
</comment>
<dbReference type="PRINTS" id="PR00413">
    <property type="entry name" value="HADHALOGNASE"/>
</dbReference>
<dbReference type="InterPro" id="IPR051600">
    <property type="entry name" value="Beta-PGM-like"/>
</dbReference>
<dbReference type="InterPro" id="IPR006439">
    <property type="entry name" value="HAD-SF_hydro_IA"/>
</dbReference>
<evidence type="ECO:0000256" key="1">
    <source>
        <dbReference type="ARBA" id="ARBA00001946"/>
    </source>
</evidence>
<dbReference type="InterPro" id="IPR023214">
    <property type="entry name" value="HAD_sf"/>
</dbReference>
<comment type="cofactor">
    <cofactor evidence="1">
        <name>Mg(2+)</name>
        <dbReference type="ChEBI" id="CHEBI:18420"/>
    </cofactor>
</comment>
<evidence type="ECO:0000256" key="5">
    <source>
        <dbReference type="ARBA" id="ARBA00023277"/>
    </source>
</evidence>
<keyword evidence="7" id="KW-1185">Reference proteome</keyword>
<dbReference type="NCBIfam" id="TIGR01509">
    <property type="entry name" value="HAD-SF-IA-v3"/>
    <property type="match status" value="1"/>
</dbReference>
<dbReference type="GO" id="GO:0046872">
    <property type="term" value="F:metal ion binding"/>
    <property type="evidence" value="ECO:0007669"/>
    <property type="project" value="UniProtKB-KW"/>
</dbReference>
<dbReference type="GO" id="GO:0003824">
    <property type="term" value="F:catalytic activity"/>
    <property type="evidence" value="ECO:0007669"/>
    <property type="project" value="UniProtKB-ARBA"/>
</dbReference>
<dbReference type="RefSeq" id="WP_129121435.1">
    <property type="nucleotide sequence ID" value="NZ_PEIB01000004.1"/>
</dbReference>
<evidence type="ECO:0000256" key="3">
    <source>
        <dbReference type="ARBA" id="ARBA00022723"/>
    </source>
</evidence>
<organism evidence="6 7">
    <name type="scientific">Veronia nyctiphanis</name>
    <dbReference type="NCBI Taxonomy" id="1278244"/>
    <lineage>
        <taxon>Bacteria</taxon>
        <taxon>Pseudomonadati</taxon>
        <taxon>Pseudomonadota</taxon>
        <taxon>Gammaproteobacteria</taxon>
        <taxon>Vibrionales</taxon>
        <taxon>Vibrionaceae</taxon>
        <taxon>Veronia</taxon>
    </lineage>
</organism>
<dbReference type="SFLD" id="SFLDS00003">
    <property type="entry name" value="Haloacid_Dehalogenase"/>
    <property type="match status" value="1"/>
</dbReference>
<dbReference type="Pfam" id="PF13419">
    <property type="entry name" value="HAD_2"/>
    <property type="match status" value="1"/>
</dbReference>
<evidence type="ECO:0000256" key="4">
    <source>
        <dbReference type="ARBA" id="ARBA00022842"/>
    </source>
</evidence>
<sequence length="212" mass="23654">MQKYKAFFFDLDGTLVNSEPLKGEAIARACRELGAESDVEYYKAVMGQDWPTVTGHFFKLGNITPTMDAFNTHFRKHYENLLSENLNLNPGVDVFIRQAKTEGKRCAVVSSAAAWMVENILSQLNLKGCFDLIISNEDVSRHKPDPEAYLVALEKFDLSPQEALIFEDSSAGIEAGKRSGCDVIAIRHDFNIENDMTNADSTINSFDELSMA</sequence>
<evidence type="ECO:0000256" key="2">
    <source>
        <dbReference type="ARBA" id="ARBA00006171"/>
    </source>
</evidence>
<dbReference type="PANTHER" id="PTHR46193">
    <property type="entry name" value="6-PHOSPHOGLUCONATE PHOSPHATASE"/>
    <property type="match status" value="1"/>
</dbReference>
<dbReference type="OrthoDB" id="9800058at2"/>
<evidence type="ECO:0000313" key="7">
    <source>
        <dbReference type="Proteomes" id="UP000290287"/>
    </source>
</evidence>
<evidence type="ECO:0000313" key="6">
    <source>
        <dbReference type="EMBL" id="RXJ74078.1"/>
    </source>
</evidence>
<dbReference type="CDD" id="cd07505">
    <property type="entry name" value="HAD_BPGM-like"/>
    <property type="match status" value="1"/>
</dbReference>
<dbReference type="PANTHER" id="PTHR46193:SF18">
    <property type="entry name" value="HEXITOL PHOSPHATASE B"/>
    <property type="match status" value="1"/>
</dbReference>
<dbReference type="InterPro" id="IPR023198">
    <property type="entry name" value="PGP-like_dom2"/>
</dbReference>
<dbReference type="EMBL" id="PEIB01000004">
    <property type="protein sequence ID" value="RXJ74078.1"/>
    <property type="molecule type" value="Genomic_DNA"/>
</dbReference>
<dbReference type="Gene3D" id="3.40.50.1000">
    <property type="entry name" value="HAD superfamily/HAD-like"/>
    <property type="match status" value="1"/>
</dbReference>
<keyword evidence="4" id="KW-0460">Magnesium</keyword>
<keyword evidence="5" id="KW-0119">Carbohydrate metabolism</keyword>
<protein>
    <submittedName>
        <fullName evidence="6">Beta-phosphoglucomutase</fullName>
    </submittedName>
</protein>
<dbReference type="Proteomes" id="UP000290287">
    <property type="component" value="Unassembled WGS sequence"/>
</dbReference>